<dbReference type="EMBL" id="JAFCMP010000512">
    <property type="protein sequence ID" value="KAG5178787.1"/>
    <property type="molecule type" value="Genomic_DNA"/>
</dbReference>
<dbReference type="GO" id="GO:0006887">
    <property type="term" value="P:exocytosis"/>
    <property type="evidence" value="ECO:0007669"/>
    <property type="project" value="UniProtKB-KW"/>
</dbReference>
<evidence type="ECO:0000256" key="3">
    <source>
        <dbReference type="ARBA" id="ARBA00022483"/>
    </source>
</evidence>
<dbReference type="PANTHER" id="PTHR21292:SF1">
    <property type="entry name" value="EXOCYST COMPLEX COMPONENT 3"/>
    <property type="match status" value="1"/>
</dbReference>
<dbReference type="Gene3D" id="1.10.357.50">
    <property type="match status" value="1"/>
</dbReference>
<keyword evidence="2" id="KW-0813">Transport</keyword>
<name>A0A835YNU2_9STRA</name>
<protein>
    <submittedName>
        <fullName evidence="4">Exocyst complex component Sec6-domain-containing protein</fullName>
    </submittedName>
</protein>
<comment type="similarity">
    <text evidence="1">Belongs to the SEC6 family.</text>
</comment>
<accession>A0A835YNU2</accession>
<dbReference type="AlphaFoldDB" id="A0A835YNU2"/>
<dbReference type="Proteomes" id="UP000664859">
    <property type="component" value="Unassembled WGS sequence"/>
</dbReference>
<dbReference type="Gene3D" id="1.10.357.70">
    <property type="entry name" value="Exocyst complex component Sec6, C-terminal domain"/>
    <property type="match status" value="1"/>
</dbReference>
<evidence type="ECO:0000256" key="2">
    <source>
        <dbReference type="ARBA" id="ARBA00022448"/>
    </source>
</evidence>
<dbReference type="InterPro" id="IPR010326">
    <property type="entry name" value="EXOC3/Sec6"/>
</dbReference>
<dbReference type="GO" id="GO:0000149">
    <property type="term" value="F:SNARE binding"/>
    <property type="evidence" value="ECO:0007669"/>
    <property type="project" value="TreeGrafter"/>
</dbReference>
<keyword evidence="3" id="KW-0268">Exocytosis</keyword>
<comment type="caution">
    <text evidence="4">The sequence shown here is derived from an EMBL/GenBank/DDBJ whole genome shotgun (WGS) entry which is preliminary data.</text>
</comment>
<evidence type="ECO:0000313" key="4">
    <source>
        <dbReference type="EMBL" id="KAG5178787.1"/>
    </source>
</evidence>
<evidence type="ECO:0000313" key="5">
    <source>
        <dbReference type="Proteomes" id="UP000664859"/>
    </source>
</evidence>
<organism evidence="4 5">
    <name type="scientific">Tribonema minus</name>
    <dbReference type="NCBI Taxonomy" id="303371"/>
    <lineage>
        <taxon>Eukaryota</taxon>
        <taxon>Sar</taxon>
        <taxon>Stramenopiles</taxon>
        <taxon>Ochrophyta</taxon>
        <taxon>PX clade</taxon>
        <taxon>Xanthophyceae</taxon>
        <taxon>Tribonematales</taxon>
        <taxon>Tribonemataceae</taxon>
        <taxon>Tribonema</taxon>
    </lineage>
</organism>
<dbReference type="InterPro" id="IPR042532">
    <property type="entry name" value="EXOC3/Sec6_C"/>
</dbReference>
<sequence>MQTDEMQTEYRRKLMAMEGQLSSVVRSRLDGVKRARDLISQSAAHIGELHNQFGKMEHLSRDCRGLFGKYERIKSLHHARRNLSVTAHLVEFYYTIPRKARALMDLLQDQPAQLKYVSEETTKLEHWRSSFLDALKEYGDKAMTRATFQKGKGGADPLKYQLVVEKVGPQLSVVKDLSEAVRAQIVLNIGGHVDSQGNWQGGGCLELAMTDPAMLVRTLEVAELISARAKRAYLTAREDAERKGIDPDDAVAGLEPPETMKEAVLSGLKTGLEHKIVAQFSQMQMASVDAGDSQMMATLGAATNLLVDLESVSELVVPCFPPHYEILKVFRTAYEGFLNDLLYPLVSSQERIDTYDVKDMLEAIKWLEYYVSKVEHNDKFAKAIVDLNSMYLKRIKAQIMKWVHNLKAQEPELIQSSDGKWLTTFPDDMFNLVNVQISVAKTLPETFLGEVLLACLEVLHDIQAESMDWINSSWEQVSQEDNGTELLCSLVNDNLRLQGKMDEVTAVGTVSGGYIEVAMLATSKIAASIISVLEGADITSNLFTPEWEDGSLEGVKSVVETHGDFFRDLELWLPDFFFVKLVRSSLDLVVKMYVEQLAENPAQRKPFVTHHEAMNQIDDDVALMCAFFQDEKMPALGLTLGEILEQAGITGAGAVQVQFQMVYDMLAVLAANTLDLLQVSTTQASIKRLVVEFKGQGLDLLMHLIALQGKWTSEERAARREFLERLVKTCGTFGTEVSARFELRGYALPVAAAPAGSATPLKKPKK</sequence>
<dbReference type="OrthoDB" id="190098at2759"/>
<dbReference type="Pfam" id="PF06046">
    <property type="entry name" value="Sec6"/>
    <property type="match status" value="1"/>
</dbReference>
<dbReference type="GO" id="GO:0000145">
    <property type="term" value="C:exocyst"/>
    <property type="evidence" value="ECO:0007669"/>
    <property type="project" value="InterPro"/>
</dbReference>
<gene>
    <name evidence="4" type="ORF">JKP88DRAFT_328507</name>
</gene>
<proteinExistence type="inferred from homology"/>
<evidence type="ECO:0000256" key="1">
    <source>
        <dbReference type="ARBA" id="ARBA00009447"/>
    </source>
</evidence>
<keyword evidence="5" id="KW-1185">Reference proteome</keyword>
<dbReference type="PANTHER" id="PTHR21292">
    <property type="entry name" value="EXOCYST COMPLEX COMPONENT SEC6-RELATED"/>
    <property type="match status" value="1"/>
</dbReference>
<reference evidence="4" key="1">
    <citation type="submission" date="2021-02" db="EMBL/GenBank/DDBJ databases">
        <title>First Annotated Genome of the Yellow-green Alga Tribonema minus.</title>
        <authorList>
            <person name="Mahan K.M."/>
        </authorList>
    </citation>
    <scope>NUCLEOTIDE SEQUENCE</scope>
    <source>
        <strain evidence="4">UTEX B ZZ1240</strain>
    </source>
</reference>
<dbReference type="GO" id="GO:0051601">
    <property type="term" value="P:exocyst localization"/>
    <property type="evidence" value="ECO:0007669"/>
    <property type="project" value="TreeGrafter"/>
</dbReference>